<dbReference type="EMBL" id="MSZS01000001">
    <property type="protein sequence ID" value="PKX99010.1"/>
    <property type="molecule type" value="Genomic_DNA"/>
</dbReference>
<organism evidence="2 3">
    <name type="scientific">Aspergillus novofumigatus (strain IBT 16806)</name>
    <dbReference type="NCBI Taxonomy" id="1392255"/>
    <lineage>
        <taxon>Eukaryota</taxon>
        <taxon>Fungi</taxon>
        <taxon>Dikarya</taxon>
        <taxon>Ascomycota</taxon>
        <taxon>Pezizomycotina</taxon>
        <taxon>Eurotiomycetes</taxon>
        <taxon>Eurotiomycetidae</taxon>
        <taxon>Eurotiales</taxon>
        <taxon>Aspergillaceae</taxon>
        <taxon>Aspergillus</taxon>
        <taxon>Aspergillus subgen. Fumigati</taxon>
    </lineage>
</organism>
<evidence type="ECO:0000256" key="1">
    <source>
        <dbReference type="SAM" id="Phobius"/>
    </source>
</evidence>
<accession>A0A2I1CN03</accession>
<dbReference type="AlphaFoldDB" id="A0A2I1CN03"/>
<keyword evidence="3" id="KW-1185">Reference proteome</keyword>
<dbReference type="RefSeq" id="XP_024687605.1">
    <property type="nucleotide sequence ID" value="XM_024821741.1"/>
</dbReference>
<name>A0A2I1CN03_ASPN1</name>
<evidence type="ECO:0000313" key="3">
    <source>
        <dbReference type="Proteomes" id="UP000234474"/>
    </source>
</evidence>
<reference evidence="3" key="1">
    <citation type="journal article" date="2018" name="Proc. Natl. Acad. Sci. U.S.A.">
        <title>Linking secondary metabolites to gene clusters through genome sequencing of six diverse Aspergillus species.</title>
        <authorList>
            <person name="Kaerboelling I."/>
            <person name="Vesth T.C."/>
            <person name="Frisvad J.C."/>
            <person name="Nybo J.L."/>
            <person name="Theobald S."/>
            <person name="Kuo A."/>
            <person name="Bowyer P."/>
            <person name="Matsuda Y."/>
            <person name="Mondo S."/>
            <person name="Lyhne E.K."/>
            <person name="Kogle M.E."/>
            <person name="Clum A."/>
            <person name="Lipzen A."/>
            <person name="Salamov A."/>
            <person name="Ngan C.Y."/>
            <person name="Daum C."/>
            <person name="Chiniquy J."/>
            <person name="Barry K."/>
            <person name="LaButti K."/>
            <person name="Haridas S."/>
            <person name="Simmons B.A."/>
            <person name="Magnuson J.K."/>
            <person name="Mortensen U.H."/>
            <person name="Larsen T.O."/>
            <person name="Grigoriev I.V."/>
            <person name="Baker S.E."/>
            <person name="Andersen M.R."/>
        </authorList>
    </citation>
    <scope>NUCLEOTIDE SEQUENCE [LARGE SCALE GENOMIC DNA]</scope>
    <source>
        <strain evidence="3">IBT 16806</strain>
    </source>
</reference>
<keyword evidence="1" id="KW-0472">Membrane</keyword>
<dbReference type="Proteomes" id="UP000234474">
    <property type="component" value="Unassembled WGS sequence"/>
</dbReference>
<evidence type="ECO:0000313" key="2">
    <source>
        <dbReference type="EMBL" id="PKX99010.1"/>
    </source>
</evidence>
<sequence>MESYWYLSLCLVSELLMHILFLLLFALNYQSFCRKLVTVLNDLRSAAFRWLQEHPYNDVIMPLTAALYLSTKVPGISDEYYPCKLCMHSKNHIQE</sequence>
<dbReference type="GeneID" id="36529067"/>
<comment type="caution">
    <text evidence="2">The sequence shown here is derived from an EMBL/GenBank/DDBJ whole genome shotgun (WGS) entry which is preliminary data.</text>
</comment>
<feature type="transmembrane region" description="Helical" evidence="1">
    <location>
        <begin position="6"/>
        <end position="27"/>
    </location>
</feature>
<keyword evidence="1" id="KW-1133">Transmembrane helix</keyword>
<keyword evidence="1" id="KW-0812">Transmembrane</keyword>
<proteinExistence type="predicted"/>
<protein>
    <submittedName>
        <fullName evidence="2">Uncharacterized protein</fullName>
    </submittedName>
</protein>
<gene>
    <name evidence="2" type="ORF">P174DRAFT_35567</name>
</gene>
<dbReference type="VEuPathDB" id="FungiDB:P174DRAFT_35567"/>